<dbReference type="GeneID" id="72071229"/>
<feature type="compositionally biased region" description="Basic residues" evidence="1">
    <location>
        <begin position="278"/>
        <end position="291"/>
    </location>
</feature>
<dbReference type="KEGG" id="ptkz:JDV02_009284"/>
<dbReference type="Proteomes" id="UP000829364">
    <property type="component" value="Chromosome 9"/>
</dbReference>
<feature type="compositionally biased region" description="Basic residues" evidence="1">
    <location>
        <begin position="223"/>
        <end position="234"/>
    </location>
</feature>
<feature type="region of interest" description="Disordered" evidence="1">
    <location>
        <begin position="217"/>
        <end position="241"/>
    </location>
</feature>
<gene>
    <name evidence="2" type="ORF">JDV02_009284</name>
</gene>
<feature type="region of interest" description="Disordered" evidence="1">
    <location>
        <begin position="273"/>
        <end position="331"/>
    </location>
</feature>
<dbReference type="AlphaFoldDB" id="A0A9Q8VFI1"/>
<sequence length="331" mass="36331">MSPHNFPFMAVKHDVHPHEFSRALLRKQQQSRNGTCVPTSGASSVRSQGGCIIHPLYVVLCAGQVSDSHTHAYQIWAAAVPRLISTTPAKSATGHHAKAAVLSALNLVLGEYPLDGLWVRSRPTNRRSPAHWQFVKGGTLTLMTALSTKLGLAAGPPPRPRWAKAQHWHQGTAARLLSSLQTYLAPPVRVMAVRYPFTMRPSTSTLAAILGGRFHRLPSFPSPRRRAQGSRRPRAVGPDVCHPPETNRVDCAALRRPTRACCRGSIELANGQDDEKRHGKTRKACVRRHRMSTAGERQSVLDPASLAGRIRQRDSSEQENAPATSSTRPWP</sequence>
<accession>A0A9Q8VFI1</accession>
<evidence type="ECO:0000313" key="3">
    <source>
        <dbReference type="Proteomes" id="UP000829364"/>
    </source>
</evidence>
<evidence type="ECO:0000256" key="1">
    <source>
        <dbReference type="SAM" id="MobiDB-lite"/>
    </source>
</evidence>
<protein>
    <submittedName>
        <fullName evidence="2">Uncharacterized protein</fullName>
    </submittedName>
</protein>
<dbReference type="EMBL" id="CP086362">
    <property type="protein sequence ID" value="UNI23466.1"/>
    <property type="molecule type" value="Genomic_DNA"/>
</dbReference>
<organism evidence="2 3">
    <name type="scientific">Purpureocillium takamizusanense</name>
    <dbReference type="NCBI Taxonomy" id="2060973"/>
    <lineage>
        <taxon>Eukaryota</taxon>
        <taxon>Fungi</taxon>
        <taxon>Dikarya</taxon>
        <taxon>Ascomycota</taxon>
        <taxon>Pezizomycotina</taxon>
        <taxon>Sordariomycetes</taxon>
        <taxon>Hypocreomycetidae</taxon>
        <taxon>Hypocreales</taxon>
        <taxon>Ophiocordycipitaceae</taxon>
        <taxon>Purpureocillium</taxon>
    </lineage>
</organism>
<name>A0A9Q8VFI1_9HYPO</name>
<keyword evidence="3" id="KW-1185">Reference proteome</keyword>
<dbReference type="RefSeq" id="XP_047846947.1">
    <property type="nucleotide sequence ID" value="XM_047990937.1"/>
</dbReference>
<proteinExistence type="predicted"/>
<reference evidence="2" key="1">
    <citation type="submission" date="2021-11" db="EMBL/GenBank/DDBJ databases">
        <title>Purpureocillium_takamizusanense_genome.</title>
        <authorList>
            <person name="Nguyen N.-H."/>
        </authorList>
    </citation>
    <scope>NUCLEOTIDE SEQUENCE</scope>
    <source>
        <strain evidence="2">PT3</strain>
    </source>
</reference>
<evidence type="ECO:0000313" key="2">
    <source>
        <dbReference type="EMBL" id="UNI23466.1"/>
    </source>
</evidence>
<feature type="compositionally biased region" description="Polar residues" evidence="1">
    <location>
        <begin position="318"/>
        <end position="331"/>
    </location>
</feature>